<evidence type="ECO:0000313" key="2">
    <source>
        <dbReference type="Proteomes" id="UP000472263"/>
    </source>
</evidence>
<gene>
    <name evidence="1" type="primary">cinp</name>
</gene>
<protein>
    <submittedName>
        <fullName evidence="1">Cyclin dependent kinase 2 interacting protein</fullName>
    </submittedName>
</protein>
<keyword evidence="2" id="KW-1185">Reference proteome</keyword>
<dbReference type="InParanoid" id="A0A667XKZ2"/>
<reference evidence="1" key="3">
    <citation type="submission" date="2025-09" db="UniProtKB">
        <authorList>
            <consortium name="Ensembl"/>
        </authorList>
    </citation>
    <scope>IDENTIFICATION</scope>
</reference>
<dbReference type="PRINTS" id="PR02040">
    <property type="entry name" value="CDK2IP"/>
</dbReference>
<proteinExistence type="predicted"/>
<dbReference type="PANTHER" id="PTHR15827:SF2">
    <property type="entry name" value="CYCLIN-DEPENDENT KINASE 2-INTERACTING PROTEIN"/>
    <property type="match status" value="1"/>
</dbReference>
<dbReference type="Proteomes" id="UP000472263">
    <property type="component" value="Chromosome 22"/>
</dbReference>
<dbReference type="AlphaFoldDB" id="A0A667XKZ2"/>
<dbReference type="InterPro" id="IPR023250">
    <property type="entry name" value="Cyclin-dep_Kinase_2_interact"/>
</dbReference>
<evidence type="ECO:0000313" key="1">
    <source>
        <dbReference type="Ensembl" id="ENSMMDP00005015877.1"/>
    </source>
</evidence>
<dbReference type="Ensembl" id="ENSMMDT00005016297.1">
    <property type="protein sequence ID" value="ENSMMDP00005015877.1"/>
    <property type="gene ID" value="ENSMMDG00005008055.1"/>
</dbReference>
<accession>A0A667XKZ2</accession>
<dbReference type="GeneTree" id="ENSGT00390000015784"/>
<name>A0A667XKZ2_9TELE</name>
<organism evidence="1 2">
    <name type="scientific">Myripristis murdjan</name>
    <name type="common">pinecone soldierfish</name>
    <dbReference type="NCBI Taxonomy" id="586833"/>
    <lineage>
        <taxon>Eukaryota</taxon>
        <taxon>Metazoa</taxon>
        <taxon>Chordata</taxon>
        <taxon>Craniata</taxon>
        <taxon>Vertebrata</taxon>
        <taxon>Euteleostomi</taxon>
        <taxon>Actinopterygii</taxon>
        <taxon>Neopterygii</taxon>
        <taxon>Teleostei</taxon>
        <taxon>Neoteleostei</taxon>
        <taxon>Acanthomorphata</taxon>
        <taxon>Holocentriformes</taxon>
        <taxon>Holocentridae</taxon>
        <taxon>Myripristis</taxon>
    </lineage>
</organism>
<reference evidence="1" key="2">
    <citation type="submission" date="2025-08" db="UniProtKB">
        <authorList>
            <consortium name="Ensembl"/>
        </authorList>
    </citation>
    <scope>IDENTIFICATION</scope>
</reference>
<dbReference type="FunCoup" id="A0A667XKZ2">
    <property type="interactions" value="928"/>
</dbReference>
<sequence>WDEGNRKCSAVTGSARKVRDNAADWHNLMLRWDKLNDAGFAAAGRVVDLRLRQSHGEAPPPALSSAHADLQQECQELLDVLDKMAAVVMKMRRLAAWQSGLVDLERFQLGDEGRPVPLFHGWRTAQFEEASRQLLEAYGRELKLKRAVLQELAHTATSDLCMVYLSCWLHQPYTPPQARLRLEALLLETGHRPL</sequence>
<dbReference type="PANTHER" id="PTHR15827">
    <property type="entry name" value="CYCLIN-DEPENDENT KINASE 2-INTERACTING PROTEIN"/>
    <property type="match status" value="1"/>
</dbReference>
<reference evidence="1" key="1">
    <citation type="submission" date="2019-06" db="EMBL/GenBank/DDBJ databases">
        <authorList>
            <consortium name="Wellcome Sanger Institute Data Sharing"/>
        </authorList>
    </citation>
    <scope>NUCLEOTIDE SEQUENCE [LARGE SCALE GENOMIC DNA]</scope>
</reference>